<keyword evidence="9" id="KW-1185">Reference proteome</keyword>
<keyword evidence="3 6" id="KW-0812">Transmembrane</keyword>
<name>A0ABQ4BFS6_9ACTN</name>
<evidence type="ECO:0000256" key="5">
    <source>
        <dbReference type="ARBA" id="ARBA00023136"/>
    </source>
</evidence>
<proteinExistence type="predicted"/>
<dbReference type="Pfam" id="PF01292">
    <property type="entry name" value="Ni_hydr_CYTB"/>
    <property type="match status" value="1"/>
</dbReference>
<comment type="subcellular location">
    <subcellularLocation>
        <location evidence="1">Cell membrane</location>
        <topology evidence="1">Multi-pass membrane protein</topology>
    </subcellularLocation>
</comment>
<evidence type="ECO:0000256" key="6">
    <source>
        <dbReference type="SAM" id="Phobius"/>
    </source>
</evidence>
<keyword evidence="4 6" id="KW-1133">Transmembrane helix</keyword>
<evidence type="ECO:0000313" key="9">
    <source>
        <dbReference type="Proteomes" id="UP000624709"/>
    </source>
</evidence>
<organism evidence="8 9">
    <name type="scientific">Actinoplanes palleronii</name>
    <dbReference type="NCBI Taxonomy" id="113570"/>
    <lineage>
        <taxon>Bacteria</taxon>
        <taxon>Bacillati</taxon>
        <taxon>Actinomycetota</taxon>
        <taxon>Actinomycetes</taxon>
        <taxon>Micromonosporales</taxon>
        <taxon>Micromonosporaceae</taxon>
        <taxon>Actinoplanes</taxon>
    </lineage>
</organism>
<dbReference type="InterPro" id="IPR011577">
    <property type="entry name" value="Cyt_b561_bac/Ni-Hgenase"/>
</dbReference>
<evidence type="ECO:0000256" key="2">
    <source>
        <dbReference type="ARBA" id="ARBA00022475"/>
    </source>
</evidence>
<dbReference type="PANTHER" id="PTHR30074">
    <property type="entry name" value="FORMATE DEHYDROGENASE, NITRATE-INDUCIBLE, CYTOCHROME B556 FDN SUBUNIT"/>
    <property type="match status" value="1"/>
</dbReference>
<gene>
    <name evidence="8" type="ORF">Apa02nite_056370</name>
</gene>
<protein>
    <recommendedName>
        <fullName evidence="7">Cytochrome b561 bacterial/Ni-hydrogenase domain-containing protein</fullName>
    </recommendedName>
</protein>
<dbReference type="EMBL" id="BOMS01000088">
    <property type="protein sequence ID" value="GIE69529.1"/>
    <property type="molecule type" value="Genomic_DNA"/>
</dbReference>
<dbReference type="PANTHER" id="PTHR30074:SF5">
    <property type="entry name" value="FORMATE DEHYDROGENASE, NITRATE-INDUCIBLE, CYTOCHROME B556(FDN) SUBUNIT"/>
    <property type="match status" value="1"/>
</dbReference>
<evidence type="ECO:0000259" key="7">
    <source>
        <dbReference type="Pfam" id="PF01292"/>
    </source>
</evidence>
<dbReference type="Gene3D" id="1.20.950.20">
    <property type="entry name" value="Transmembrane di-heme cytochromes, Chain C"/>
    <property type="match status" value="1"/>
</dbReference>
<evidence type="ECO:0000256" key="1">
    <source>
        <dbReference type="ARBA" id="ARBA00004651"/>
    </source>
</evidence>
<reference evidence="8 9" key="1">
    <citation type="submission" date="2021-01" db="EMBL/GenBank/DDBJ databases">
        <title>Whole genome shotgun sequence of Actinoplanes palleronii NBRC 14916.</title>
        <authorList>
            <person name="Komaki H."/>
            <person name="Tamura T."/>
        </authorList>
    </citation>
    <scope>NUCLEOTIDE SEQUENCE [LARGE SCALE GENOMIC DNA]</scope>
    <source>
        <strain evidence="8 9">NBRC 14916</strain>
    </source>
</reference>
<evidence type="ECO:0000256" key="4">
    <source>
        <dbReference type="ARBA" id="ARBA00022989"/>
    </source>
</evidence>
<accession>A0ABQ4BFS6</accession>
<comment type="caution">
    <text evidence="8">The sequence shown here is derived from an EMBL/GenBank/DDBJ whole genome shotgun (WGS) entry which is preliminary data.</text>
</comment>
<evidence type="ECO:0000256" key="3">
    <source>
        <dbReference type="ARBA" id="ARBA00022692"/>
    </source>
</evidence>
<feature type="transmembrane region" description="Helical" evidence="6">
    <location>
        <begin position="155"/>
        <end position="172"/>
    </location>
</feature>
<keyword evidence="2" id="KW-1003">Cell membrane</keyword>
<dbReference type="Proteomes" id="UP000624709">
    <property type="component" value="Unassembled WGS sequence"/>
</dbReference>
<feature type="transmembrane region" description="Helical" evidence="6">
    <location>
        <begin position="60"/>
        <end position="78"/>
    </location>
</feature>
<dbReference type="InterPro" id="IPR051817">
    <property type="entry name" value="FDH_cytochrome_b556_subunit"/>
</dbReference>
<feature type="domain" description="Cytochrome b561 bacterial/Ni-hydrogenase" evidence="7">
    <location>
        <begin position="13"/>
        <end position="170"/>
    </location>
</feature>
<keyword evidence="5 6" id="KW-0472">Membrane</keyword>
<sequence>MVTIPPDDTPLRRFTPAERWIHRGTAALLGTTMITAAFLYLPGLGEILGRRALLVTVHEWSGVLALIPVLAGLLSRAFRADLARLNRFGPHDRGWLRATLRRLPRPAGKFNTGQKMYAALAAGAVLVMTGTGLILWFPHLTPLVTRIGATFVHDWGALLLGALVAGHIWIASNDPEARAGLRTGFVSRSWARHHHALWEREDHDG</sequence>
<feature type="transmembrane region" description="Helical" evidence="6">
    <location>
        <begin position="116"/>
        <end position="135"/>
    </location>
</feature>
<feature type="transmembrane region" description="Helical" evidence="6">
    <location>
        <begin position="20"/>
        <end position="40"/>
    </location>
</feature>
<evidence type="ECO:0000313" key="8">
    <source>
        <dbReference type="EMBL" id="GIE69529.1"/>
    </source>
</evidence>
<dbReference type="InterPro" id="IPR016174">
    <property type="entry name" value="Di-haem_cyt_TM"/>
</dbReference>
<dbReference type="SUPFAM" id="SSF81342">
    <property type="entry name" value="Transmembrane di-heme cytochromes"/>
    <property type="match status" value="1"/>
</dbReference>